<proteinExistence type="predicted"/>
<reference evidence="1" key="1">
    <citation type="journal article" date="2015" name="Nature">
        <title>Complex archaea that bridge the gap between prokaryotes and eukaryotes.</title>
        <authorList>
            <person name="Spang A."/>
            <person name="Saw J.H."/>
            <person name="Jorgensen S.L."/>
            <person name="Zaremba-Niedzwiedzka K."/>
            <person name="Martijn J."/>
            <person name="Lind A.E."/>
            <person name="van Eijk R."/>
            <person name="Schleper C."/>
            <person name="Guy L."/>
            <person name="Ettema T.J."/>
        </authorList>
    </citation>
    <scope>NUCLEOTIDE SEQUENCE</scope>
</reference>
<dbReference type="EMBL" id="LAZR01014460">
    <property type="protein sequence ID" value="KKM17397.1"/>
    <property type="molecule type" value="Genomic_DNA"/>
</dbReference>
<evidence type="ECO:0000313" key="1">
    <source>
        <dbReference type="EMBL" id="KKM17397.1"/>
    </source>
</evidence>
<name>A0A0F9HQM5_9ZZZZ</name>
<dbReference type="AlphaFoldDB" id="A0A0F9HQM5"/>
<sequence>MKKRPMYFLADDKIDQSGEIFDYIAELHEYLWRFVRAVKPGTNGSLSDYVDSALEQLENKPLLDKPKAKEAE</sequence>
<protein>
    <submittedName>
        <fullName evidence="1">Uncharacterized protein</fullName>
    </submittedName>
</protein>
<gene>
    <name evidence="1" type="ORF">LCGC14_1676130</name>
</gene>
<organism evidence="1">
    <name type="scientific">marine sediment metagenome</name>
    <dbReference type="NCBI Taxonomy" id="412755"/>
    <lineage>
        <taxon>unclassified sequences</taxon>
        <taxon>metagenomes</taxon>
        <taxon>ecological metagenomes</taxon>
    </lineage>
</organism>
<comment type="caution">
    <text evidence="1">The sequence shown here is derived from an EMBL/GenBank/DDBJ whole genome shotgun (WGS) entry which is preliminary data.</text>
</comment>
<accession>A0A0F9HQM5</accession>